<proteinExistence type="predicted"/>
<gene>
    <name evidence="2" type="ORF">RUN39_v1_920050</name>
</gene>
<dbReference type="EMBL" id="LN899819">
    <property type="protein sequence ID" value="CUV14635.1"/>
    <property type="molecule type" value="Genomic_DNA"/>
</dbReference>
<protein>
    <recommendedName>
        <fullName evidence="3">Transposase</fullName>
    </recommendedName>
</protein>
<dbReference type="SUPFAM" id="SSF46689">
    <property type="entry name" value="Homeodomain-like"/>
    <property type="match status" value="1"/>
</dbReference>
<name>A0A0S4TX91_RALSL</name>
<dbReference type="InterPro" id="IPR009057">
    <property type="entry name" value="Homeodomain-like_sf"/>
</dbReference>
<dbReference type="InterPro" id="IPR036388">
    <property type="entry name" value="WH-like_DNA-bd_sf"/>
</dbReference>
<accession>A0A0S4TX91</accession>
<sequence>MKQKALPKYPSEMRKRAMRMVLDHQQQSDSECAAISAIAAKVGSAPETLHQWVRQAQADLGALTTPSAAVLAKPADAGSTKAARGRNHPRRVLFVNLNKSG</sequence>
<dbReference type="AlphaFoldDB" id="A0A0S4TX91"/>
<dbReference type="Gene3D" id="1.10.10.10">
    <property type="entry name" value="Winged helix-like DNA-binding domain superfamily/Winged helix DNA-binding domain"/>
    <property type="match status" value="1"/>
</dbReference>
<evidence type="ECO:0008006" key="3">
    <source>
        <dbReference type="Google" id="ProtNLM"/>
    </source>
</evidence>
<reference evidence="2" key="1">
    <citation type="submission" date="2015-10" db="EMBL/GenBank/DDBJ databases">
        <authorList>
            <person name="Gilbert D.G."/>
        </authorList>
    </citation>
    <scope>NUCLEOTIDE SEQUENCE</scope>
    <source>
        <strain evidence="2">Phyl III-seqv23</strain>
    </source>
</reference>
<feature type="region of interest" description="Disordered" evidence="1">
    <location>
        <begin position="74"/>
        <end position="101"/>
    </location>
</feature>
<evidence type="ECO:0000256" key="1">
    <source>
        <dbReference type="SAM" id="MobiDB-lite"/>
    </source>
</evidence>
<organism evidence="2">
    <name type="scientific">Ralstonia solanacearum</name>
    <name type="common">Pseudomonas solanacearum</name>
    <dbReference type="NCBI Taxonomy" id="305"/>
    <lineage>
        <taxon>Bacteria</taxon>
        <taxon>Pseudomonadati</taxon>
        <taxon>Pseudomonadota</taxon>
        <taxon>Betaproteobacteria</taxon>
        <taxon>Burkholderiales</taxon>
        <taxon>Burkholderiaceae</taxon>
        <taxon>Ralstonia</taxon>
        <taxon>Ralstonia solanacearum species complex</taxon>
    </lineage>
</organism>
<evidence type="ECO:0000313" key="2">
    <source>
        <dbReference type="EMBL" id="CUV14635.1"/>
    </source>
</evidence>